<dbReference type="EMBL" id="JACJFM010000006">
    <property type="protein sequence ID" value="MBB1486256.1"/>
    <property type="molecule type" value="Genomic_DNA"/>
</dbReference>
<dbReference type="Pfam" id="PF00857">
    <property type="entry name" value="Isochorismatase"/>
    <property type="match status" value="1"/>
</dbReference>
<feature type="domain" description="Isochorismatase-like" evidence="2">
    <location>
        <begin position="5"/>
        <end position="147"/>
    </location>
</feature>
<comment type="caution">
    <text evidence="3">The sequence shown here is derived from an EMBL/GenBank/DDBJ whole genome shotgun (WGS) entry which is preliminary data.</text>
</comment>
<gene>
    <name evidence="3" type="ORF">H4O21_06510</name>
</gene>
<sequence>MSKHALVVIDIQNDYFPDGKWPLYQIEQAAANARQVLNWFRQQALPVVHVYHEFETTEAPFFVPGSKGAEIHPDMAPVDGEHTVLKHKVNAFLNTELHELLQQQQVEEITLIGAMSHMCIDGAARAAADLGYKVNVVQDACASRDLELNGKVVPAEQVHTAYMSALGFAYAELKVAEDYQ</sequence>
<evidence type="ECO:0000313" key="3">
    <source>
        <dbReference type="EMBL" id="MBB1486256.1"/>
    </source>
</evidence>
<dbReference type="Proteomes" id="UP000565262">
    <property type="component" value="Unassembled WGS sequence"/>
</dbReference>
<dbReference type="InterPro" id="IPR036380">
    <property type="entry name" value="Isochorismatase-like_sf"/>
</dbReference>
<name>A0A839IPU1_9GAMM</name>
<dbReference type="InterPro" id="IPR050272">
    <property type="entry name" value="Isochorismatase-like_hydrls"/>
</dbReference>
<dbReference type="AlphaFoldDB" id="A0A839IPU1"/>
<keyword evidence="1 3" id="KW-0378">Hydrolase</keyword>
<evidence type="ECO:0000256" key="1">
    <source>
        <dbReference type="ARBA" id="ARBA00022801"/>
    </source>
</evidence>
<dbReference type="RefSeq" id="WP_182808039.1">
    <property type="nucleotide sequence ID" value="NZ_JACJFM010000006.1"/>
</dbReference>
<organism evidence="3 4">
    <name type="scientific">Oceanospirillum sediminis</name>
    <dbReference type="NCBI Taxonomy" id="2760088"/>
    <lineage>
        <taxon>Bacteria</taxon>
        <taxon>Pseudomonadati</taxon>
        <taxon>Pseudomonadota</taxon>
        <taxon>Gammaproteobacteria</taxon>
        <taxon>Oceanospirillales</taxon>
        <taxon>Oceanospirillaceae</taxon>
        <taxon>Oceanospirillum</taxon>
    </lineage>
</organism>
<proteinExistence type="predicted"/>
<accession>A0A839IPU1</accession>
<protein>
    <submittedName>
        <fullName evidence="3">Cysteine hydrolase</fullName>
    </submittedName>
</protein>
<dbReference type="SUPFAM" id="SSF52499">
    <property type="entry name" value="Isochorismatase-like hydrolases"/>
    <property type="match status" value="1"/>
</dbReference>
<dbReference type="InterPro" id="IPR000868">
    <property type="entry name" value="Isochorismatase-like_dom"/>
</dbReference>
<dbReference type="Gene3D" id="3.40.50.850">
    <property type="entry name" value="Isochorismatase-like"/>
    <property type="match status" value="1"/>
</dbReference>
<dbReference type="PANTHER" id="PTHR43540:SF1">
    <property type="entry name" value="ISOCHORISMATASE HYDROLASE"/>
    <property type="match status" value="1"/>
</dbReference>
<evidence type="ECO:0000313" key="4">
    <source>
        <dbReference type="Proteomes" id="UP000565262"/>
    </source>
</evidence>
<dbReference type="GO" id="GO:0016787">
    <property type="term" value="F:hydrolase activity"/>
    <property type="evidence" value="ECO:0007669"/>
    <property type="project" value="UniProtKB-KW"/>
</dbReference>
<dbReference type="PANTHER" id="PTHR43540">
    <property type="entry name" value="PEROXYUREIDOACRYLATE/UREIDOACRYLATE AMIDOHYDROLASE-RELATED"/>
    <property type="match status" value="1"/>
</dbReference>
<dbReference type="CDD" id="cd01014">
    <property type="entry name" value="nicotinamidase_related"/>
    <property type="match status" value="1"/>
</dbReference>
<reference evidence="3 4" key="1">
    <citation type="submission" date="2020-08" db="EMBL/GenBank/DDBJ databases">
        <title>Oceanospirillum sp. nov. isolated from marine sediment.</title>
        <authorList>
            <person name="Ji X."/>
        </authorList>
    </citation>
    <scope>NUCLEOTIDE SEQUENCE [LARGE SCALE GENOMIC DNA]</scope>
    <source>
        <strain evidence="3 4">D5</strain>
    </source>
</reference>
<evidence type="ECO:0000259" key="2">
    <source>
        <dbReference type="Pfam" id="PF00857"/>
    </source>
</evidence>
<keyword evidence="4" id="KW-1185">Reference proteome</keyword>